<dbReference type="Proteomes" id="UP000030649">
    <property type="component" value="Unassembled WGS sequence"/>
</dbReference>
<feature type="transmembrane region" description="Helical" evidence="1">
    <location>
        <begin position="189"/>
        <end position="208"/>
    </location>
</feature>
<evidence type="ECO:0000313" key="2">
    <source>
        <dbReference type="EMBL" id="ERG93146.1"/>
    </source>
</evidence>
<keyword evidence="1" id="KW-0812">Transmembrane</keyword>
<reference evidence="2 3" key="1">
    <citation type="journal article" date="2013" name="PLoS ONE">
        <title>Assembly-driven community genomics of a hypersaline microbial ecosystem.</title>
        <authorList>
            <person name="Podell S."/>
            <person name="Ugalde J.A."/>
            <person name="Narasingarao P."/>
            <person name="Banfield J.F."/>
            <person name="Heidelberg K.B."/>
            <person name="Allen E.E."/>
        </authorList>
    </citation>
    <scope>NUCLEOTIDE SEQUENCE [LARGE SCALE GENOMIC DNA]</scope>
    <source>
        <strain evidence="3">J07HQW1</strain>
    </source>
</reference>
<name>U1PLN7_9EURY</name>
<dbReference type="InterPro" id="IPR007254">
    <property type="entry name" value="DUF373"/>
</dbReference>
<evidence type="ECO:0000256" key="1">
    <source>
        <dbReference type="SAM" id="Phobius"/>
    </source>
</evidence>
<dbReference type="Pfam" id="PF04123">
    <property type="entry name" value="DUF373"/>
    <property type="match status" value="1"/>
</dbReference>
<sequence length="378" mass="40446">MLLVLCVDLDDDLGRKTGLQTPVIGRETIERAAVDLATADPEDSDVNVLFQGIHQYDKLHHDRTVDEDIAIAAVTGVDGGDVEANRVIGEEVDRVLAGLSTGENINAIVITDGAQDESILPVIRSRVPIDSVRRVVVRQAQDLESIYYTMKQVLADSETRGTILVPLGILLLIYPFVTVASLFDVPGAVVLGIISGLLGLYTLSRGLGIEDVLDDIVARTRDVLYEGRVTFITYVAAIALIIVGGFRGYALLQVVRQAVSEITLVLGSAAFVHGSVQWFAAAGVTSSLGQVTDEYLADRFRWRYLNAPFYVGAISIVLYVVSGFFLPEGAVAGQSFSLAQLAVGLTTGTLLGVFSTLVFAVAESRFPTTSSSSDPPRG</sequence>
<dbReference type="EMBL" id="KE356560">
    <property type="protein sequence ID" value="ERG93146.1"/>
    <property type="molecule type" value="Genomic_DNA"/>
</dbReference>
<dbReference type="PANTHER" id="PTHR38815">
    <property type="entry name" value="HYPOTHETICAL MEMBRANE PROTEIN, CONSERVED, DUF373 FAMILY"/>
    <property type="match status" value="1"/>
</dbReference>
<evidence type="ECO:0000313" key="3">
    <source>
        <dbReference type="Proteomes" id="UP000030649"/>
    </source>
</evidence>
<proteinExistence type="predicted"/>
<dbReference type="STRING" id="1238424.J07HQW1_03204"/>
<dbReference type="HOGENOM" id="CLU_048986_1_0_2"/>
<gene>
    <name evidence="2" type="ORF">J07HQW1_03204</name>
</gene>
<feature type="transmembrane region" description="Helical" evidence="1">
    <location>
        <begin position="338"/>
        <end position="362"/>
    </location>
</feature>
<keyword evidence="1" id="KW-1133">Transmembrane helix</keyword>
<feature type="transmembrane region" description="Helical" evidence="1">
    <location>
        <begin position="161"/>
        <end position="183"/>
    </location>
</feature>
<feature type="transmembrane region" description="Helical" evidence="1">
    <location>
        <begin position="262"/>
        <end position="284"/>
    </location>
</feature>
<feature type="transmembrane region" description="Helical" evidence="1">
    <location>
        <begin position="229"/>
        <end position="250"/>
    </location>
</feature>
<dbReference type="PANTHER" id="PTHR38815:SF1">
    <property type="entry name" value="DUF373 FAMILY PROTEIN"/>
    <property type="match status" value="1"/>
</dbReference>
<accession>U1PLN7</accession>
<dbReference type="AlphaFoldDB" id="U1PLN7"/>
<organism evidence="2 3">
    <name type="scientific">Haloquadratum walsbyi J07HQW1</name>
    <dbReference type="NCBI Taxonomy" id="1238424"/>
    <lineage>
        <taxon>Archaea</taxon>
        <taxon>Methanobacteriati</taxon>
        <taxon>Methanobacteriota</taxon>
        <taxon>Stenosarchaea group</taxon>
        <taxon>Halobacteria</taxon>
        <taxon>Halobacteriales</taxon>
        <taxon>Haloferacaceae</taxon>
        <taxon>Haloquadratum</taxon>
    </lineage>
</organism>
<keyword evidence="1" id="KW-0472">Membrane</keyword>
<protein>
    <submittedName>
        <fullName evidence="2">Putative membrane protein</fullName>
    </submittedName>
</protein>
<feature type="transmembrane region" description="Helical" evidence="1">
    <location>
        <begin position="305"/>
        <end position="326"/>
    </location>
</feature>